<dbReference type="PANTHER" id="PTHR30595">
    <property type="entry name" value="GLPR-RELATED TRANSCRIPTIONAL REPRESSOR"/>
    <property type="match status" value="1"/>
</dbReference>
<evidence type="ECO:0000313" key="3">
    <source>
        <dbReference type="Proteomes" id="UP000008461"/>
    </source>
</evidence>
<dbReference type="InterPro" id="IPR038461">
    <property type="entry name" value="Schlafen_AlbA_2_dom_sf"/>
</dbReference>
<dbReference type="KEGG" id="hhy:Halhy_5025"/>
<protein>
    <submittedName>
        <fullName evidence="2">Transcriptional regulator</fullName>
    </submittedName>
</protein>
<dbReference type="PANTHER" id="PTHR30595:SF6">
    <property type="entry name" value="SCHLAFEN ALBA-2 DOMAIN-CONTAINING PROTEIN"/>
    <property type="match status" value="1"/>
</dbReference>
<dbReference type="AlphaFoldDB" id="F4L2A0"/>
<dbReference type="HOGENOM" id="CLU_024970_3_3_10"/>
<dbReference type="RefSeq" id="WP_013767388.1">
    <property type="nucleotide sequence ID" value="NC_015510.1"/>
</dbReference>
<dbReference type="OrthoDB" id="1120869at2"/>
<evidence type="ECO:0000259" key="1">
    <source>
        <dbReference type="Pfam" id="PF04326"/>
    </source>
</evidence>
<name>F4L2A0_HALH1</name>
<gene>
    <name evidence="2" type="ordered locus">Halhy_5025</name>
</gene>
<dbReference type="EMBL" id="CP002691">
    <property type="protein sequence ID" value="AEE52853.1"/>
    <property type="molecule type" value="Genomic_DNA"/>
</dbReference>
<evidence type="ECO:0000313" key="2">
    <source>
        <dbReference type="EMBL" id="AEE52853.1"/>
    </source>
</evidence>
<organism evidence="2 3">
    <name type="scientific">Haliscomenobacter hydrossis (strain ATCC 27775 / DSM 1100 / LMG 10767 / O)</name>
    <dbReference type="NCBI Taxonomy" id="760192"/>
    <lineage>
        <taxon>Bacteria</taxon>
        <taxon>Pseudomonadati</taxon>
        <taxon>Bacteroidota</taxon>
        <taxon>Saprospiria</taxon>
        <taxon>Saprospirales</taxon>
        <taxon>Haliscomenobacteraceae</taxon>
        <taxon>Haliscomenobacter</taxon>
    </lineage>
</organism>
<sequence>MDAKELLNLVSGGENSRVQLKENVTNATSVAQEIVAFANSKGGKLIIGVNDKTGDIVGLSFADLQRINNMLTTAANEHVKSAIIIDTETVDVDGKKVIVAHVPEGNDKPHTDKDGLIFIKNGSDKRKVTSKEELSRMLQSSGNLYAEQMLIRESTIKDLDWGLFREFYEKKYQEDIAIEDFQAKVENLTLGAEGKINLAGNLLFGKNPQRLSPNCYIAAIWFQGNDLAGTKYLSSENIGGDLPRMFKDARKFVIGCLRKVQNGKDFNSLGDLEVPEIVINELLINALIHRDYFVHDSIKVFVFDNRIEIKSPGKLPNSLTTEQIKAGLSRRRNHILASYALDLLPYRGAGSGILRALQAWPAIEFHNFPETEQFNVIIHRPANETQI</sequence>
<dbReference type="InterPro" id="IPR007421">
    <property type="entry name" value="Schlafen_AlbA_2_dom"/>
</dbReference>
<reference evidence="2 3" key="1">
    <citation type="journal article" date="2011" name="Stand. Genomic Sci.">
        <title>Complete genome sequence of Haliscomenobacter hydrossis type strain (O).</title>
        <authorList>
            <consortium name="US DOE Joint Genome Institute (JGI-PGF)"/>
            <person name="Daligault H."/>
            <person name="Lapidus A."/>
            <person name="Zeytun A."/>
            <person name="Nolan M."/>
            <person name="Lucas S."/>
            <person name="Del Rio T.G."/>
            <person name="Tice H."/>
            <person name="Cheng J.F."/>
            <person name="Tapia R."/>
            <person name="Han C."/>
            <person name="Goodwin L."/>
            <person name="Pitluck S."/>
            <person name="Liolios K."/>
            <person name="Pagani I."/>
            <person name="Ivanova N."/>
            <person name="Huntemann M."/>
            <person name="Mavromatis K."/>
            <person name="Mikhailova N."/>
            <person name="Pati A."/>
            <person name="Chen A."/>
            <person name="Palaniappan K."/>
            <person name="Land M."/>
            <person name="Hauser L."/>
            <person name="Brambilla E.M."/>
            <person name="Rohde M."/>
            <person name="Verbarg S."/>
            <person name="Goker M."/>
            <person name="Bristow J."/>
            <person name="Eisen J.A."/>
            <person name="Markowitz V."/>
            <person name="Hugenholtz P."/>
            <person name="Kyrpides N.C."/>
            <person name="Klenk H.P."/>
            <person name="Woyke T."/>
        </authorList>
    </citation>
    <scope>NUCLEOTIDE SEQUENCE [LARGE SCALE GENOMIC DNA]</scope>
    <source>
        <strain evidence="3">ATCC 27775 / DSM 1100 / LMG 10767 / O</strain>
    </source>
</reference>
<feature type="domain" description="Schlafen AlbA-2" evidence="1">
    <location>
        <begin position="14"/>
        <end position="128"/>
    </location>
</feature>
<dbReference type="eggNOG" id="COG2865">
    <property type="taxonomic scope" value="Bacteria"/>
</dbReference>
<dbReference type="Pfam" id="PF04326">
    <property type="entry name" value="SLFN_AlbA_2"/>
    <property type="match status" value="1"/>
</dbReference>
<proteinExistence type="predicted"/>
<dbReference type="STRING" id="760192.Halhy_5025"/>
<dbReference type="Gene3D" id="3.30.565.60">
    <property type="match status" value="1"/>
</dbReference>
<dbReference type="Proteomes" id="UP000008461">
    <property type="component" value="Chromosome"/>
</dbReference>
<reference key="2">
    <citation type="submission" date="2011-04" db="EMBL/GenBank/DDBJ databases">
        <title>Complete sequence of chromosome of Haliscomenobacter hydrossis DSM 1100.</title>
        <authorList>
            <consortium name="US DOE Joint Genome Institute (JGI-PGF)"/>
            <person name="Lucas S."/>
            <person name="Han J."/>
            <person name="Lapidus A."/>
            <person name="Bruce D."/>
            <person name="Goodwin L."/>
            <person name="Pitluck S."/>
            <person name="Peters L."/>
            <person name="Kyrpides N."/>
            <person name="Mavromatis K."/>
            <person name="Ivanova N."/>
            <person name="Ovchinnikova G."/>
            <person name="Pagani I."/>
            <person name="Daligault H."/>
            <person name="Detter J.C."/>
            <person name="Han C."/>
            <person name="Land M."/>
            <person name="Hauser L."/>
            <person name="Markowitz V."/>
            <person name="Cheng J.-F."/>
            <person name="Hugenholtz P."/>
            <person name="Woyke T."/>
            <person name="Wu D."/>
            <person name="Verbarg S."/>
            <person name="Frueling A."/>
            <person name="Brambilla E."/>
            <person name="Klenk H.-P."/>
            <person name="Eisen J.A."/>
        </authorList>
    </citation>
    <scope>NUCLEOTIDE SEQUENCE</scope>
    <source>
        <strain>DSM 1100</strain>
    </source>
</reference>
<keyword evidence="3" id="KW-1185">Reference proteome</keyword>
<accession>F4L2A0</accession>
<dbReference type="Gene3D" id="3.30.950.30">
    <property type="entry name" value="Schlafen, AAA domain"/>
    <property type="match status" value="1"/>
</dbReference>
<dbReference type="InterPro" id="IPR038475">
    <property type="entry name" value="RecG_C_sf"/>
</dbReference>
<dbReference type="Pfam" id="PF13749">
    <property type="entry name" value="HATPase_c_4"/>
    <property type="match status" value="1"/>
</dbReference>